<evidence type="ECO:0000313" key="5">
    <source>
        <dbReference type="Proteomes" id="UP000280307"/>
    </source>
</evidence>
<comment type="similarity">
    <text evidence="1">Belongs to the non-flavoprotein flavin reductase family.</text>
</comment>
<dbReference type="PANTHER" id="PTHR30466:SF11">
    <property type="entry name" value="FLAVIN-DEPENDENT MONOOXYGENASE, REDUCTASE SUBUNIT HSAB"/>
    <property type="match status" value="1"/>
</dbReference>
<dbReference type="GO" id="GO:0042602">
    <property type="term" value="F:riboflavin reductase (NADPH) activity"/>
    <property type="evidence" value="ECO:0007669"/>
    <property type="project" value="TreeGrafter"/>
</dbReference>
<dbReference type="EMBL" id="RSAS01000856">
    <property type="protein sequence ID" value="RRR66418.1"/>
    <property type="molecule type" value="Genomic_DNA"/>
</dbReference>
<dbReference type="SUPFAM" id="SSF50475">
    <property type="entry name" value="FMN-binding split barrel"/>
    <property type="match status" value="1"/>
</dbReference>
<dbReference type="Proteomes" id="UP000280307">
    <property type="component" value="Unassembled WGS sequence"/>
</dbReference>
<dbReference type="InterPro" id="IPR012349">
    <property type="entry name" value="Split_barrel_FMN-bd"/>
</dbReference>
<dbReference type="InterPro" id="IPR050268">
    <property type="entry name" value="NADH-dep_flavin_reductase"/>
</dbReference>
<feature type="domain" description="Flavin reductase like" evidence="3">
    <location>
        <begin position="11"/>
        <end position="153"/>
    </location>
</feature>
<evidence type="ECO:0000313" key="4">
    <source>
        <dbReference type="EMBL" id="RRR66418.1"/>
    </source>
</evidence>
<evidence type="ECO:0000259" key="3">
    <source>
        <dbReference type="SMART" id="SM00903"/>
    </source>
</evidence>
<organism evidence="4 5">
    <name type="scientific">Candidatus Viridilinea halotolerans</name>
    <dbReference type="NCBI Taxonomy" id="2491704"/>
    <lineage>
        <taxon>Bacteria</taxon>
        <taxon>Bacillati</taxon>
        <taxon>Chloroflexota</taxon>
        <taxon>Chloroflexia</taxon>
        <taxon>Chloroflexales</taxon>
        <taxon>Chloroflexineae</taxon>
        <taxon>Oscillochloridaceae</taxon>
        <taxon>Candidatus Viridilinea</taxon>
    </lineage>
</organism>
<keyword evidence="2" id="KW-0560">Oxidoreductase</keyword>
<dbReference type="SMART" id="SM00903">
    <property type="entry name" value="Flavin_Reduct"/>
    <property type="match status" value="1"/>
</dbReference>
<protein>
    <submittedName>
        <fullName evidence="4">Flavin reductase</fullName>
    </submittedName>
</protein>
<dbReference type="Pfam" id="PF01613">
    <property type="entry name" value="Flavin_Reduct"/>
    <property type="match status" value="1"/>
</dbReference>
<gene>
    <name evidence="4" type="ORF">EI684_20820</name>
</gene>
<sequence length="156" mass="16957">MLDDARFRQVMSLFASGVTVVTSAHEEHLSGLTVSSFTSLSLNPMLVLVCIDRQAASHTTITASGYYAINILAEGQEYLSRRFASSQAEKFTPGTYTLSPHGLPLLNGALAHIECRVHAAFPGGDHTIFVGEVLAAACQEERPLLYYRSGYHLLGR</sequence>
<dbReference type="GO" id="GO:0010181">
    <property type="term" value="F:FMN binding"/>
    <property type="evidence" value="ECO:0007669"/>
    <property type="project" value="InterPro"/>
</dbReference>
<dbReference type="AlphaFoldDB" id="A0A426TRW4"/>
<proteinExistence type="inferred from homology"/>
<comment type="caution">
    <text evidence="4">The sequence shown here is derived from an EMBL/GenBank/DDBJ whole genome shotgun (WGS) entry which is preliminary data.</text>
</comment>
<reference evidence="4 5" key="1">
    <citation type="submission" date="2018-12" db="EMBL/GenBank/DDBJ databases">
        <title>Genome Sequence of Candidatus Viridilinea halotolerans isolated from saline sulfide-rich spring.</title>
        <authorList>
            <person name="Grouzdev D.S."/>
            <person name="Burganskaya E.I."/>
            <person name="Krutkina M.S."/>
            <person name="Sukhacheva M.V."/>
            <person name="Gorlenko V.M."/>
        </authorList>
    </citation>
    <scope>NUCLEOTIDE SEQUENCE [LARGE SCALE GENOMIC DNA]</scope>
    <source>
        <strain evidence="4">Chok-6</strain>
    </source>
</reference>
<accession>A0A426TRW4</accession>
<evidence type="ECO:0000256" key="1">
    <source>
        <dbReference type="ARBA" id="ARBA00008898"/>
    </source>
</evidence>
<dbReference type="PANTHER" id="PTHR30466">
    <property type="entry name" value="FLAVIN REDUCTASE"/>
    <property type="match status" value="1"/>
</dbReference>
<dbReference type="InterPro" id="IPR002563">
    <property type="entry name" value="Flavin_Rdtase-like_dom"/>
</dbReference>
<name>A0A426TRW4_9CHLR</name>
<dbReference type="Gene3D" id="2.30.110.10">
    <property type="entry name" value="Electron Transport, Fmn-binding Protein, Chain A"/>
    <property type="match status" value="1"/>
</dbReference>
<evidence type="ECO:0000256" key="2">
    <source>
        <dbReference type="ARBA" id="ARBA00023002"/>
    </source>
</evidence>